<dbReference type="Proteomes" id="UP001516400">
    <property type="component" value="Unassembled WGS sequence"/>
</dbReference>
<dbReference type="EMBL" id="JABFTP020000062">
    <property type="protein sequence ID" value="KAL3273398.1"/>
    <property type="molecule type" value="Genomic_DNA"/>
</dbReference>
<keyword evidence="2" id="KW-1185">Reference proteome</keyword>
<protein>
    <submittedName>
        <fullName evidence="1">Uncharacterized protein</fullName>
    </submittedName>
</protein>
<gene>
    <name evidence="1" type="ORF">HHI36_014844</name>
</gene>
<proteinExistence type="predicted"/>
<reference evidence="1 2" key="1">
    <citation type="journal article" date="2021" name="BMC Biol.">
        <title>Horizontally acquired antibacterial genes associated with adaptive radiation of ladybird beetles.</title>
        <authorList>
            <person name="Li H.S."/>
            <person name="Tang X.F."/>
            <person name="Huang Y.H."/>
            <person name="Xu Z.Y."/>
            <person name="Chen M.L."/>
            <person name="Du X.Y."/>
            <person name="Qiu B.Y."/>
            <person name="Chen P.T."/>
            <person name="Zhang W."/>
            <person name="Slipinski A."/>
            <person name="Escalona H.E."/>
            <person name="Waterhouse R.M."/>
            <person name="Zwick A."/>
            <person name="Pang H."/>
        </authorList>
    </citation>
    <scope>NUCLEOTIDE SEQUENCE [LARGE SCALE GENOMIC DNA]</scope>
    <source>
        <strain evidence="1">SYSU2018</strain>
    </source>
</reference>
<organism evidence="1 2">
    <name type="scientific">Cryptolaemus montrouzieri</name>
    <dbReference type="NCBI Taxonomy" id="559131"/>
    <lineage>
        <taxon>Eukaryota</taxon>
        <taxon>Metazoa</taxon>
        <taxon>Ecdysozoa</taxon>
        <taxon>Arthropoda</taxon>
        <taxon>Hexapoda</taxon>
        <taxon>Insecta</taxon>
        <taxon>Pterygota</taxon>
        <taxon>Neoptera</taxon>
        <taxon>Endopterygota</taxon>
        <taxon>Coleoptera</taxon>
        <taxon>Polyphaga</taxon>
        <taxon>Cucujiformia</taxon>
        <taxon>Coccinelloidea</taxon>
        <taxon>Coccinellidae</taxon>
        <taxon>Scymninae</taxon>
        <taxon>Scymnini</taxon>
        <taxon>Cryptolaemus</taxon>
    </lineage>
</organism>
<sequence length="130" mass="14982">MSIKIDNLANSLQNLSLTIRNEDMATISAAKEIAHTLRNFSGRCEHLESFINSVDKFLDRYGRTTDNTLSEFVFAVICSKIVDEAGDFILCRPDLGTWPEVRKALREKYGNKIDRHVLQQRFTFLSRNRN</sequence>
<comment type="caution">
    <text evidence="1">The sequence shown here is derived from an EMBL/GenBank/DDBJ whole genome shotgun (WGS) entry which is preliminary data.</text>
</comment>
<accession>A0ABD2N474</accession>
<dbReference type="AlphaFoldDB" id="A0ABD2N474"/>
<name>A0ABD2N474_9CUCU</name>
<evidence type="ECO:0000313" key="2">
    <source>
        <dbReference type="Proteomes" id="UP001516400"/>
    </source>
</evidence>
<evidence type="ECO:0000313" key="1">
    <source>
        <dbReference type="EMBL" id="KAL3273398.1"/>
    </source>
</evidence>